<evidence type="ECO:0008006" key="4">
    <source>
        <dbReference type="Google" id="ProtNLM"/>
    </source>
</evidence>
<reference evidence="3" key="1">
    <citation type="journal article" date="2019" name="Int. J. Syst. Evol. Microbiol.">
        <title>The Global Catalogue of Microorganisms (GCM) 10K type strain sequencing project: providing services to taxonomists for standard genome sequencing and annotation.</title>
        <authorList>
            <consortium name="The Broad Institute Genomics Platform"/>
            <consortium name="The Broad Institute Genome Sequencing Center for Infectious Disease"/>
            <person name="Wu L."/>
            <person name="Ma J."/>
        </authorList>
    </citation>
    <scope>NUCLEOTIDE SEQUENCE [LARGE SCALE GENOMIC DNA]</scope>
    <source>
        <strain evidence="3">JCM 4602</strain>
    </source>
</reference>
<keyword evidence="1" id="KW-0812">Transmembrane</keyword>
<evidence type="ECO:0000313" key="2">
    <source>
        <dbReference type="EMBL" id="GGZ64299.1"/>
    </source>
</evidence>
<protein>
    <recommendedName>
        <fullName evidence="4">Alkaline shock response membrane anchor protein AmaP</fullName>
    </recommendedName>
</protein>
<comment type="caution">
    <text evidence="2">The sequence shown here is derived from an EMBL/GenBank/DDBJ whole genome shotgun (WGS) entry which is preliminary data.</text>
</comment>
<dbReference type="Proteomes" id="UP000624183">
    <property type="component" value="Unassembled WGS sequence"/>
</dbReference>
<keyword evidence="3" id="KW-1185">Reference proteome</keyword>
<evidence type="ECO:0000256" key="1">
    <source>
        <dbReference type="SAM" id="Phobius"/>
    </source>
</evidence>
<organism evidence="2 3">
    <name type="scientific">Streptomyces rubiginosohelvolus</name>
    <dbReference type="NCBI Taxonomy" id="67362"/>
    <lineage>
        <taxon>Bacteria</taxon>
        <taxon>Bacillati</taxon>
        <taxon>Actinomycetota</taxon>
        <taxon>Actinomycetes</taxon>
        <taxon>Kitasatosporales</taxon>
        <taxon>Streptomycetaceae</taxon>
        <taxon>Streptomyces</taxon>
    </lineage>
</organism>
<feature type="transmembrane region" description="Helical" evidence="1">
    <location>
        <begin position="67"/>
        <end position="88"/>
    </location>
</feature>
<accession>A0ABQ3C199</accession>
<gene>
    <name evidence="2" type="ORF">GCM10010328_43730</name>
</gene>
<dbReference type="EMBL" id="BMUW01000008">
    <property type="protein sequence ID" value="GGZ64299.1"/>
    <property type="molecule type" value="Genomic_DNA"/>
</dbReference>
<name>A0ABQ3C199_9ACTN</name>
<proteinExistence type="predicted"/>
<keyword evidence="1" id="KW-1133">Transmembrane helix</keyword>
<keyword evidence="1" id="KW-0472">Membrane</keyword>
<sequence>MTSRSGASGVNRTLIALAGIALLAAGLWLLGATRAVADHLPAWWPAPPADGVLLDREGLASLRGEGWWAPAVLAAGTVITLLCLAWAVTRTPLRGLRPTGPLSTARTELRLTALEDAVCEDARRIEGVARARCRIALRRTSAHLALRVWTLPGYAAKDVLDGLGTVSATVEHALHPRGLDTRTRVSAQRHTAPHVR</sequence>
<evidence type="ECO:0000313" key="3">
    <source>
        <dbReference type="Proteomes" id="UP000624183"/>
    </source>
</evidence>